<evidence type="ECO:0000259" key="1">
    <source>
        <dbReference type="Pfam" id="PF07717"/>
    </source>
</evidence>
<accession>A0AAV6ZRZ8</accession>
<reference evidence="2" key="1">
    <citation type="thesis" date="2020" institute="ProQuest LLC" country="789 East Eisenhower Parkway, Ann Arbor, MI, USA">
        <title>Comparative Genomics and Chromosome Evolution.</title>
        <authorList>
            <person name="Mudd A.B."/>
        </authorList>
    </citation>
    <scope>NUCLEOTIDE SEQUENCE</scope>
    <source>
        <strain evidence="2">237g6f4</strain>
        <tissue evidence="2">Blood</tissue>
    </source>
</reference>
<dbReference type="Pfam" id="PF07717">
    <property type="entry name" value="OB_NTP_bind"/>
    <property type="match status" value="1"/>
</dbReference>
<protein>
    <recommendedName>
        <fullName evidence="1">DEAD-box helicase OB fold domain-containing protein</fullName>
    </recommendedName>
</protein>
<dbReference type="EMBL" id="WNYA01000261">
    <property type="protein sequence ID" value="KAG8549053.1"/>
    <property type="molecule type" value="Genomic_DNA"/>
</dbReference>
<feature type="non-terminal residue" evidence="2">
    <location>
        <position position="1"/>
    </location>
</feature>
<organism evidence="2 3">
    <name type="scientific">Engystomops pustulosus</name>
    <name type="common">Tungara frog</name>
    <name type="synonym">Physalaemus pustulosus</name>
    <dbReference type="NCBI Taxonomy" id="76066"/>
    <lineage>
        <taxon>Eukaryota</taxon>
        <taxon>Metazoa</taxon>
        <taxon>Chordata</taxon>
        <taxon>Craniata</taxon>
        <taxon>Vertebrata</taxon>
        <taxon>Euteleostomi</taxon>
        <taxon>Amphibia</taxon>
        <taxon>Batrachia</taxon>
        <taxon>Anura</taxon>
        <taxon>Neobatrachia</taxon>
        <taxon>Hyloidea</taxon>
        <taxon>Leptodactylidae</taxon>
        <taxon>Leiuperinae</taxon>
        <taxon>Engystomops</taxon>
    </lineage>
</organism>
<comment type="caution">
    <text evidence="2">The sequence shown here is derived from an EMBL/GenBank/DDBJ whole genome shotgun (WGS) entry which is preliminary data.</text>
</comment>
<evidence type="ECO:0000313" key="3">
    <source>
        <dbReference type="Proteomes" id="UP000824782"/>
    </source>
</evidence>
<gene>
    <name evidence="2" type="ORF">GDO81_022967</name>
</gene>
<keyword evidence="3" id="KW-1185">Reference proteome</keyword>
<dbReference type="InterPro" id="IPR011709">
    <property type="entry name" value="DEAD-box_helicase_OB_fold"/>
</dbReference>
<dbReference type="AlphaFoldDB" id="A0AAV6ZRZ8"/>
<proteinExistence type="predicted"/>
<dbReference type="Proteomes" id="UP000824782">
    <property type="component" value="Unassembled WGS sequence"/>
</dbReference>
<sequence length="217" mass="23999">GLITQFSSNVEDAALVDEANDCMNRSALCNQLSDQEELVKGVLLAGLYPRLIQVRRGSVIRGKFRPNSITYKTKSGPVLLHKSTVNREVKNFGMPWLTYFQAVKSSGAVFVRDSSMVHPLAVLLLTDSTVSARDNGDQMVVALSDTNLLRLQSDRRTISLLSNLRLALTRMVERNLQDQLPPPPPQEEAQYSQLLSLLVELLNSTAHCFSAADTAEE</sequence>
<evidence type="ECO:0000313" key="2">
    <source>
        <dbReference type="EMBL" id="KAG8549053.1"/>
    </source>
</evidence>
<feature type="domain" description="DEAD-box helicase OB fold" evidence="1">
    <location>
        <begin position="40"/>
        <end position="126"/>
    </location>
</feature>
<name>A0AAV6ZRZ8_ENGPU</name>